<keyword evidence="2" id="KW-1185">Reference proteome</keyword>
<gene>
    <name evidence="1" type="ORF">MAMT_01245</name>
</gene>
<evidence type="ECO:0000313" key="2">
    <source>
        <dbReference type="Proteomes" id="UP000334923"/>
    </source>
</evidence>
<accession>A0A5E6MM53</accession>
<protein>
    <submittedName>
        <fullName evidence="1">Uncharacterized protein</fullName>
    </submittedName>
</protein>
<dbReference type="EMBL" id="CABFVA020000066">
    <property type="protein sequence ID" value="VVM06504.1"/>
    <property type="molecule type" value="Genomic_DNA"/>
</dbReference>
<dbReference type="Proteomes" id="UP000334923">
    <property type="component" value="Unassembled WGS sequence"/>
</dbReference>
<sequence>MPFLSWDESSSLLGIGPLQDKCFPGTGEKARVSVGEGCERKALRGCEDLLALFEFAYAECSFRELYCRQALADEALRFPDRSGFRLNGVYNVACDTEGQSIQADFFFRHSPGQKLER</sequence>
<dbReference type="AlphaFoldDB" id="A0A5E6MM53"/>
<dbReference type="OrthoDB" id="5329963at2"/>
<reference evidence="1 2" key="1">
    <citation type="submission" date="2019-09" db="EMBL/GenBank/DDBJ databases">
        <authorList>
            <person name="Cremers G."/>
        </authorList>
    </citation>
    <scope>NUCLEOTIDE SEQUENCE [LARGE SCALE GENOMIC DNA]</scope>
    <source>
        <strain evidence="1">4A</strain>
    </source>
</reference>
<name>A0A5E6MM53_9BACT</name>
<organism evidence="1 2">
    <name type="scientific">Methylacidimicrobium tartarophylax</name>
    <dbReference type="NCBI Taxonomy" id="1041768"/>
    <lineage>
        <taxon>Bacteria</taxon>
        <taxon>Pseudomonadati</taxon>
        <taxon>Verrucomicrobiota</taxon>
        <taxon>Methylacidimicrobium</taxon>
    </lineage>
</organism>
<evidence type="ECO:0000313" key="1">
    <source>
        <dbReference type="EMBL" id="VVM06504.1"/>
    </source>
</evidence>
<proteinExistence type="predicted"/>